<dbReference type="AlphaFoldDB" id="K4KVS5"/>
<dbReference type="InterPro" id="IPR002877">
    <property type="entry name" value="RNA_MeTrfase_FtsJ_dom"/>
</dbReference>
<dbReference type="PIRSF" id="PIRSF028774">
    <property type="entry name" value="UCP028774"/>
    <property type="match status" value="1"/>
</dbReference>
<sequence length="352" mass="39746">MLNHLFIHCRGGFESECAAEITDRAAAFGIFGYVKSKAHTAHVIFVTQAPDGAQTLIEQMPFESLIFARQWFAAPAPLVQLAPDDRLTPILDCVKTLPFAASWQLETVDTNEGKGLNSLTKKLAQPLTRLLEKRNLLRRKSPWSLHLLFTATDEAWVGLSPLDNHSPWLMGIPRLKLPKESPSRATLKLEEAWHQFIPRDQWDLRLAASMTAVDLGAAPGGWTWLLVSRGMFVQAVDNGPMQQALMDSGQVVHQREDGFVFEPRKPVDWLVCDIVDKPARTLAMVLHWFVQGHCRQAIFNLKLPMKQRYQEVQKLLARLTDESAAAGVPLQVRARQLYHDREEITVYAQVTD</sequence>
<feature type="domain" description="Ribosomal RNA methyltransferase FtsJ" evidence="9">
    <location>
        <begin position="183"/>
        <end position="275"/>
    </location>
</feature>
<feature type="binding site" evidence="6 8">
    <location>
        <position position="257"/>
    </location>
    <ligand>
        <name>S-adenosyl-L-methionine</name>
        <dbReference type="ChEBI" id="CHEBI:59789"/>
    </ligand>
</feature>
<keyword evidence="3 6" id="KW-0489">Methyltransferase</keyword>
<dbReference type="EC" id="2.1.1.186" evidence="6"/>
<dbReference type="PANTHER" id="PTHR37524:SF2">
    <property type="entry name" value="RIBOSOMAL RNA METHYLTRANSFERASE FTSJ DOMAIN-CONTAINING PROTEIN"/>
    <property type="match status" value="1"/>
</dbReference>
<feature type="binding site" evidence="6 8">
    <location>
        <position position="237"/>
    </location>
    <ligand>
        <name>S-adenosyl-L-methionine</name>
        <dbReference type="ChEBI" id="CHEBI:59789"/>
    </ligand>
</feature>
<evidence type="ECO:0000313" key="12">
    <source>
        <dbReference type="EMBL" id="AFU98042.1"/>
    </source>
</evidence>
<feature type="domain" description="RlmM ferredoxin-like" evidence="10">
    <location>
        <begin position="3"/>
        <end position="72"/>
    </location>
</feature>
<evidence type="ECO:0000256" key="8">
    <source>
        <dbReference type="PIRSR" id="PIRSR028774-2"/>
    </source>
</evidence>
<accession>K4KVS5</accession>
<reference evidence="12 13" key="1">
    <citation type="journal article" date="2013" name="Genome Announc.">
        <title>Complete genome sequence of Simiduia agarivorans SA1(T), a marine bacterium able to degrade a variety of polysaccharides.</title>
        <authorList>
            <person name="Lin S.Y."/>
            <person name="Shieh W.Y."/>
            <person name="Chen J.S."/>
            <person name="Tang S.L."/>
        </authorList>
    </citation>
    <scope>NUCLEOTIDE SEQUENCE [LARGE SCALE GENOMIC DNA]</scope>
    <source>
        <strain evidence="13">DSM 21679 / JCM 13881 / BCRC 17597 / SA1</strain>
    </source>
</reference>
<name>K4KVS5_SIMAS</name>
<evidence type="ECO:0000313" key="13">
    <source>
        <dbReference type="Proteomes" id="UP000000466"/>
    </source>
</evidence>
<dbReference type="Pfam" id="PF01728">
    <property type="entry name" value="FtsJ"/>
    <property type="match status" value="1"/>
</dbReference>
<gene>
    <name evidence="6" type="primary">rlmM</name>
    <name evidence="12" type="ordered locus">M5M_04175</name>
</gene>
<keyword evidence="13" id="KW-1185">Reference proteome</keyword>
<keyword evidence="1 6" id="KW-0963">Cytoplasm</keyword>
<dbReference type="RefSeq" id="WP_015046215.1">
    <property type="nucleotide sequence ID" value="NC_018868.3"/>
</dbReference>
<comment type="function">
    <text evidence="6">Catalyzes the 2'-O-methylation at nucleotide C2498 in 23S rRNA.</text>
</comment>
<evidence type="ECO:0000256" key="7">
    <source>
        <dbReference type="PIRSR" id="PIRSR028774-1"/>
    </source>
</evidence>
<protein>
    <recommendedName>
        <fullName evidence="6">Ribosomal RNA large subunit methyltransferase M</fullName>
        <ecNumber evidence="6">2.1.1.186</ecNumber>
    </recommendedName>
    <alternativeName>
        <fullName evidence="6">23S rRNA (cytidine2498-2'-O)-methyltransferase</fullName>
    </alternativeName>
    <alternativeName>
        <fullName evidence="6">23S rRNA 2'-O-ribose methyltransferase RlmM</fullName>
    </alternativeName>
</protein>
<dbReference type="STRING" id="1117647.M5M_04175"/>
<comment type="similarity">
    <text evidence="6">Belongs to the class I-like SAM-binding methyltransferase superfamily. RNA methyltransferase RlmE family. RlmM subfamily.</text>
</comment>
<dbReference type="Pfam" id="PF18125">
    <property type="entry name" value="RlmM_FDX"/>
    <property type="match status" value="1"/>
</dbReference>
<evidence type="ECO:0000256" key="1">
    <source>
        <dbReference type="ARBA" id="ARBA00022490"/>
    </source>
</evidence>
<dbReference type="GO" id="GO:0032259">
    <property type="term" value="P:methylation"/>
    <property type="evidence" value="ECO:0007669"/>
    <property type="project" value="UniProtKB-KW"/>
</dbReference>
<dbReference type="InterPro" id="IPR040739">
    <property type="entry name" value="RlmM_FDX"/>
</dbReference>
<evidence type="ECO:0000256" key="4">
    <source>
        <dbReference type="ARBA" id="ARBA00022679"/>
    </source>
</evidence>
<keyword evidence="2 6" id="KW-0698">rRNA processing</keyword>
<feature type="binding site" evidence="6 8">
    <location>
        <position position="273"/>
    </location>
    <ligand>
        <name>S-adenosyl-L-methionine</name>
        <dbReference type="ChEBI" id="CHEBI:59789"/>
    </ligand>
</feature>
<dbReference type="Proteomes" id="UP000000466">
    <property type="component" value="Chromosome"/>
</dbReference>
<evidence type="ECO:0000259" key="11">
    <source>
        <dbReference type="Pfam" id="PF21239"/>
    </source>
</evidence>
<dbReference type="HAMAP" id="MF_01551">
    <property type="entry name" value="23SrRNA_methyltr_M"/>
    <property type="match status" value="1"/>
</dbReference>
<evidence type="ECO:0000259" key="9">
    <source>
        <dbReference type="Pfam" id="PF01728"/>
    </source>
</evidence>
<evidence type="ECO:0000259" key="10">
    <source>
        <dbReference type="Pfam" id="PF18125"/>
    </source>
</evidence>
<organism evidence="12 13">
    <name type="scientific">Simiduia agarivorans (strain DSM 21679 / JCM 13881 / BCRC 17597 / SA1)</name>
    <dbReference type="NCBI Taxonomy" id="1117647"/>
    <lineage>
        <taxon>Bacteria</taxon>
        <taxon>Pseudomonadati</taxon>
        <taxon>Pseudomonadota</taxon>
        <taxon>Gammaproteobacteria</taxon>
        <taxon>Cellvibrionales</taxon>
        <taxon>Cellvibrionaceae</taxon>
        <taxon>Simiduia</taxon>
    </lineage>
</organism>
<dbReference type="GO" id="GO:0005737">
    <property type="term" value="C:cytoplasm"/>
    <property type="evidence" value="ECO:0007669"/>
    <property type="project" value="UniProtKB-SubCell"/>
</dbReference>
<dbReference type="eggNOG" id="COG2933">
    <property type="taxonomic scope" value="Bacteria"/>
</dbReference>
<dbReference type="NCBIfam" id="NF008734">
    <property type="entry name" value="PRK11760.1"/>
    <property type="match status" value="1"/>
</dbReference>
<evidence type="ECO:0000256" key="6">
    <source>
        <dbReference type="HAMAP-Rule" id="MF_01551"/>
    </source>
</evidence>
<dbReference type="Gene3D" id="3.30.70.2810">
    <property type="match status" value="1"/>
</dbReference>
<evidence type="ECO:0000256" key="2">
    <source>
        <dbReference type="ARBA" id="ARBA00022552"/>
    </source>
</evidence>
<dbReference type="PANTHER" id="PTHR37524">
    <property type="entry name" value="RIBOSOMAL RNA LARGE SUBUNIT METHYLTRANSFERASE M"/>
    <property type="match status" value="1"/>
</dbReference>
<dbReference type="SUPFAM" id="SSF53335">
    <property type="entry name" value="S-adenosyl-L-methionine-dependent methyltransferases"/>
    <property type="match status" value="1"/>
</dbReference>
<dbReference type="Gene3D" id="3.30.2300.20">
    <property type="match status" value="1"/>
</dbReference>
<keyword evidence="4 6" id="KW-0808">Transferase</keyword>
<comment type="caution">
    <text evidence="6">Lacks conserved residue(s) required for the propagation of feature annotation.</text>
</comment>
<dbReference type="InterPro" id="IPR048646">
    <property type="entry name" value="RlmM_THUMP-like"/>
</dbReference>
<feature type="active site" description="Proton acceptor" evidence="6 7">
    <location>
        <position position="302"/>
    </location>
</feature>
<comment type="catalytic activity">
    <reaction evidence="6">
        <text>cytidine(2498) in 23S rRNA + S-adenosyl-L-methionine = 2'-O-methylcytidine(2498) in 23S rRNA + S-adenosyl-L-homocysteine + H(+)</text>
        <dbReference type="Rhea" id="RHEA:42788"/>
        <dbReference type="Rhea" id="RHEA-COMP:10244"/>
        <dbReference type="Rhea" id="RHEA-COMP:10245"/>
        <dbReference type="ChEBI" id="CHEBI:15378"/>
        <dbReference type="ChEBI" id="CHEBI:57856"/>
        <dbReference type="ChEBI" id="CHEBI:59789"/>
        <dbReference type="ChEBI" id="CHEBI:74495"/>
        <dbReference type="ChEBI" id="CHEBI:82748"/>
        <dbReference type="EC" id="2.1.1.186"/>
    </reaction>
</comment>
<evidence type="ECO:0000256" key="5">
    <source>
        <dbReference type="ARBA" id="ARBA00022691"/>
    </source>
</evidence>
<comment type="subcellular location">
    <subcellularLocation>
        <location evidence="6">Cytoplasm</location>
    </subcellularLocation>
</comment>
<dbReference type="Pfam" id="PF21239">
    <property type="entry name" value="RLMM_N"/>
    <property type="match status" value="1"/>
</dbReference>
<comment type="subunit">
    <text evidence="6">Monomer.</text>
</comment>
<dbReference type="InterPro" id="IPR029063">
    <property type="entry name" value="SAM-dependent_MTases_sf"/>
</dbReference>
<dbReference type="HOGENOM" id="CLU_043780_0_0_6"/>
<feature type="binding site" evidence="6 8">
    <location>
        <begin position="218"/>
        <end position="221"/>
    </location>
    <ligand>
        <name>S-adenosyl-L-methionine</name>
        <dbReference type="ChEBI" id="CHEBI:59789"/>
    </ligand>
</feature>
<evidence type="ECO:0000256" key="3">
    <source>
        <dbReference type="ARBA" id="ARBA00022603"/>
    </source>
</evidence>
<proteinExistence type="inferred from homology"/>
<dbReference type="Gene3D" id="3.40.50.150">
    <property type="entry name" value="Vaccinia Virus protein VP39"/>
    <property type="match status" value="1"/>
</dbReference>
<dbReference type="EMBL" id="CP003746">
    <property type="protein sequence ID" value="AFU98042.1"/>
    <property type="molecule type" value="Genomic_DNA"/>
</dbReference>
<dbReference type="GO" id="GO:0006364">
    <property type="term" value="P:rRNA processing"/>
    <property type="evidence" value="ECO:0007669"/>
    <property type="project" value="UniProtKB-UniRule"/>
</dbReference>
<keyword evidence="5 6" id="KW-0949">S-adenosyl-L-methionine</keyword>
<feature type="domain" description="Ribosomal RNA large subunit methyltransferase M THUMP-like" evidence="11">
    <location>
        <begin position="85"/>
        <end position="160"/>
    </location>
</feature>
<dbReference type="InterPro" id="IPR011224">
    <property type="entry name" value="rRNA_MeTrfase_M"/>
</dbReference>
<dbReference type="GO" id="GO:0008757">
    <property type="term" value="F:S-adenosylmethionine-dependent methyltransferase activity"/>
    <property type="evidence" value="ECO:0007669"/>
    <property type="project" value="UniProtKB-UniRule"/>
</dbReference>
<dbReference type="KEGG" id="saga:M5M_04175"/>